<dbReference type="AlphaFoldDB" id="A0A5P6PAY1"/>
<dbReference type="RefSeq" id="WP_151649074.1">
    <property type="nucleotide sequence ID" value="NZ_CP044543.1"/>
</dbReference>
<accession>A0A5P6PAY1</accession>
<dbReference type="OrthoDB" id="8239953at2"/>
<dbReference type="Proteomes" id="UP000325641">
    <property type="component" value="Chromosome"/>
</dbReference>
<sequence length="104" mass="10262">MTAYVPGITETDLKKIVLAIQQLAAGRSNAVGSVTLTTGASSTTVTTANCAVGSVPILVPASANAATEVGNGTMYVSAVANGAFTITHANAATAGRMFLYAVVG</sequence>
<protein>
    <submittedName>
        <fullName evidence="1">Uncharacterized protein</fullName>
    </submittedName>
</protein>
<evidence type="ECO:0000313" key="1">
    <source>
        <dbReference type="EMBL" id="QFI75527.1"/>
    </source>
</evidence>
<gene>
    <name evidence="1" type="ORF">F8237_25910</name>
</gene>
<dbReference type="KEGG" id="bbet:F8237_25910"/>
<name>A0A5P6PAY1_9BRAD</name>
<proteinExistence type="predicted"/>
<dbReference type="EMBL" id="CP044543">
    <property type="protein sequence ID" value="QFI75527.1"/>
    <property type="molecule type" value="Genomic_DNA"/>
</dbReference>
<evidence type="ECO:0000313" key="2">
    <source>
        <dbReference type="Proteomes" id="UP000325641"/>
    </source>
</evidence>
<reference evidence="2" key="1">
    <citation type="submission" date="2019-10" db="EMBL/GenBank/DDBJ databases">
        <title>Complete Genome Sequence of Bradyrhizobium betae type strain PL7HG1T.</title>
        <authorList>
            <person name="Bromfield E.S.P."/>
            <person name="Cloutier S."/>
        </authorList>
    </citation>
    <scope>NUCLEOTIDE SEQUENCE [LARGE SCALE GENOMIC DNA]</scope>
    <source>
        <strain evidence="2">PL7HG1</strain>
    </source>
</reference>
<organism evidence="1 2">
    <name type="scientific">Bradyrhizobium betae</name>
    <dbReference type="NCBI Taxonomy" id="244734"/>
    <lineage>
        <taxon>Bacteria</taxon>
        <taxon>Pseudomonadati</taxon>
        <taxon>Pseudomonadota</taxon>
        <taxon>Alphaproteobacteria</taxon>
        <taxon>Hyphomicrobiales</taxon>
        <taxon>Nitrobacteraceae</taxon>
        <taxon>Bradyrhizobium</taxon>
    </lineage>
</organism>